<feature type="compositionally biased region" description="Basic and acidic residues" evidence="1">
    <location>
        <begin position="826"/>
        <end position="839"/>
    </location>
</feature>
<comment type="caution">
    <text evidence="2">The sequence shown here is derived from an EMBL/GenBank/DDBJ whole genome shotgun (WGS) entry which is preliminary data.</text>
</comment>
<accession>A0A1Y1ZMT2</accession>
<dbReference type="OrthoDB" id="3800703at2759"/>
<feature type="compositionally biased region" description="Low complexity" evidence="1">
    <location>
        <begin position="150"/>
        <end position="161"/>
    </location>
</feature>
<feature type="region of interest" description="Disordered" evidence="1">
    <location>
        <begin position="824"/>
        <end position="852"/>
    </location>
</feature>
<name>A0A1Y1ZMT2_9PLEO</name>
<feature type="region of interest" description="Disordered" evidence="1">
    <location>
        <begin position="126"/>
        <end position="185"/>
    </location>
</feature>
<evidence type="ECO:0000313" key="3">
    <source>
        <dbReference type="Proteomes" id="UP000193144"/>
    </source>
</evidence>
<gene>
    <name evidence="2" type="ORF">BCR34DRAFT_327292</name>
</gene>
<dbReference type="EMBL" id="MCFA01000062">
    <property type="protein sequence ID" value="ORY11307.1"/>
    <property type="molecule type" value="Genomic_DNA"/>
</dbReference>
<evidence type="ECO:0000313" key="2">
    <source>
        <dbReference type="EMBL" id="ORY11307.1"/>
    </source>
</evidence>
<sequence>MVDNADRITLKDWLEKNYLRYTTSSGFEVSIPFEAFLYISTLDNEDKRHSYWQGETISTALEQITSSHGRSDVAVIPEVLAQVLCSVGQRLWKPEYINKECAELMKDESKRFLVIPCNDVMQGAGLAAYPNPSPNGKPGETSDDRQPGSPENNPENATNAEKSAEKSAVSGNVSAPKGPVEGHAGHGGHWGLLIVDKKEPRTARWIDGHVELHRHGPNKDKIYHLFYAAFAAGKVLCGVDDVLGNLKGKFRTSTLKWLPHQSYDNQFKFDGGSACAPYMYAFLDYVYKHPGYLEDLNGTFTKARKAEHVQRMAFNSKTTRKDFQDALWKTFQDDIKNAVGVQFPLTPELKAKIDFTSPKTILESANRLRGYDPLDGSSTSNLSKKLEGLVFHDKHKQALDCWKHIRSKPLGEQLENVNDLFVAGVFTWEPTLGDFFLWGEAMSKRDPKARFNRLAINFTHMGDAEVKLWMEVPILPPALKNRARTLWDQKAVLQRFFGRGFTDMSDDDLEHWRANHPALQSKMHSNYAEVAYDLRIHVNGLRRGVRFKRSLRREHQQYPTPWKPEPEQAKPFEKDFTETDEEEDNPNDPRKKKIRSSFASLTSAELRAWRVQNQELIRKNKDGTNKTKILDYELRGLFQLWYGNPWQRLSSNDMEEWIRCDQGEPDKESRVYKDTQTVTDQEGWYHGGVKLTADSLGIRTNFRDHFRDIEADWRIREINFDKLRLSRLGVWMRKQQLGYAIRTALKAVENDEWRMRTILTRSFGEQFASFDEERRKLWINNHPIFEGRTADTVQEDEFVATIWNSVACLNLPDLRGKWQFYPFQKPSDKSKEGKKRCAEDEGEGSPLKKRRE</sequence>
<evidence type="ECO:0008006" key="4">
    <source>
        <dbReference type="Google" id="ProtNLM"/>
    </source>
</evidence>
<keyword evidence="3" id="KW-1185">Reference proteome</keyword>
<organism evidence="2 3">
    <name type="scientific">Clohesyomyces aquaticus</name>
    <dbReference type="NCBI Taxonomy" id="1231657"/>
    <lineage>
        <taxon>Eukaryota</taxon>
        <taxon>Fungi</taxon>
        <taxon>Dikarya</taxon>
        <taxon>Ascomycota</taxon>
        <taxon>Pezizomycotina</taxon>
        <taxon>Dothideomycetes</taxon>
        <taxon>Pleosporomycetidae</taxon>
        <taxon>Pleosporales</taxon>
        <taxon>Lindgomycetaceae</taxon>
        <taxon>Clohesyomyces</taxon>
    </lineage>
</organism>
<dbReference type="AlphaFoldDB" id="A0A1Y1ZMT2"/>
<evidence type="ECO:0000256" key="1">
    <source>
        <dbReference type="SAM" id="MobiDB-lite"/>
    </source>
</evidence>
<proteinExistence type="predicted"/>
<dbReference type="Proteomes" id="UP000193144">
    <property type="component" value="Unassembled WGS sequence"/>
</dbReference>
<feature type="region of interest" description="Disordered" evidence="1">
    <location>
        <begin position="575"/>
        <end position="596"/>
    </location>
</feature>
<protein>
    <recommendedName>
        <fullName evidence="4">Ubiquitin-like protease family profile domain-containing protein</fullName>
    </recommendedName>
</protein>
<reference evidence="2 3" key="1">
    <citation type="submission" date="2016-07" db="EMBL/GenBank/DDBJ databases">
        <title>Pervasive Adenine N6-methylation of Active Genes in Fungi.</title>
        <authorList>
            <consortium name="DOE Joint Genome Institute"/>
            <person name="Mondo S.J."/>
            <person name="Dannebaum R.O."/>
            <person name="Kuo R.C."/>
            <person name="Labutti K."/>
            <person name="Haridas S."/>
            <person name="Kuo A."/>
            <person name="Salamov A."/>
            <person name="Ahrendt S.R."/>
            <person name="Lipzen A."/>
            <person name="Sullivan W."/>
            <person name="Andreopoulos W.B."/>
            <person name="Clum A."/>
            <person name="Lindquist E."/>
            <person name="Daum C."/>
            <person name="Ramamoorthy G.K."/>
            <person name="Gryganskyi A."/>
            <person name="Culley D."/>
            <person name="Magnuson J.K."/>
            <person name="James T.Y."/>
            <person name="O'Malley M.A."/>
            <person name="Stajich J.E."/>
            <person name="Spatafora J.W."/>
            <person name="Visel A."/>
            <person name="Grigoriev I.V."/>
        </authorList>
    </citation>
    <scope>NUCLEOTIDE SEQUENCE [LARGE SCALE GENOMIC DNA]</scope>
    <source>
        <strain evidence="2 3">CBS 115471</strain>
    </source>
</reference>